<dbReference type="VEuPathDB" id="VectorBase:ISCI012207"/>
<dbReference type="EMBL" id="ABJB010363334">
    <property type="status" value="NOT_ANNOTATED_CDS"/>
    <property type="molecule type" value="Genomic_DNA"/>
</dbReference>
<reference evidence="1 3" key="1">
    <citation type="submission" date="2008-03" db="EMBL/GenBank/DDBJ databases">
        <title>Annotation of Ixodes scapularis.</title>
        <authorList>
            <consortium name="Ixodes scapularis Genome Project Consortium"/>
            <person name="Caler E."/>
            <person name="Hannick L.I."/>
            <person name="Bidwell S."/>
            <person name="Joardar V."/>
            <person name="Thiagarajan M."/>
            <person name="Amedeo P."/>
            <person name="Galinsky K.J."/>
            <person name="Schobel S."/>
            <person name="Inman J."/>
            <person name="Hostetler J."/>
            <person name="Miller J."/>
            <person name="Hammond M."/>
            <person name="Megy K."/>
            <person name="Lawson D."/>
            <person name="Kodira C."/>
            <person name="Sutton G."/>
            <person name="Meyer J."/>
            <person name="Hill C.A."/>
            <person name="Birren B."/>
            <person name="Nene V."/>
            <person name="Collins F."/>
            <person name="Alarcon-Chaidez F."/>
            <person name="Wikel S."/>
            <person name="Strausberg R."/>
        </authorList>
    </citation>
    <scope>NUCLEOTIDE SEQUENCE [LARGE SCALE GENOMIC DNA]</scope>
    <source>
        <strain evidence="3">Wikel</strain>
        <strain evidence="1">Wikel colony</strain>
    </source>
</reference>
<accession>B7QFK3</accession>
<dbReference type="VEuPathDB" id="VectorBase:ISCW012207"/>
<name>B7QFK3_IXOSC</name>
<organism>
    <name type="scientific">Ixodes scapularis</name>
    <name type="common">Black-legged tick</name>
    <name type="synonym">Deer tick</name>
    <dbReference type="NCBI Taxonomy" id="6945"/>
    <lineage>
        <taxon>Eukaryota</taxon>
        <taxon>Metazoa</taxon>
        <taxon>Ecdysozoa</taxon>
        <taxon>Arthropoda</taxon>
        <taxon>Chelicerata</taxon>
        <taxon>Arachnida</taxon>
        <taxon>Acari</taxon>
        <taxon>Parasitiformes</taxon>
        <taxon>Ixodida</taxon>
        <taxon>Ixodoidea</taxon>
        <taxon>Ixodidae</taxon>
        <taxon>Ixodinae</taxon>
        <taxon>Ixodes</taxon>
    </lineage>
</organism>
<keyword evidence="3" id="KW-1185">Reference proteome</keyword>
<gene>
    <name evidence="1" type="ORF">IscW_ISCW012207</name>
</gene>
<dbReference type="HOGENOM" id="CLU_1628909_0_0_1"/>
<sequence>MSSSAREPCQPSSLYKSAVADRELVSGGRCVHHCTNDAPLEGYCDVYKHDGGSTEGTTAFTSFLDQKQAGKSSAPRKYCRDAKLEGYQASKIPVVSDAETGLPVIDSESSIMNIIQKVSDIEVSVDFIDSSIDAIMARIKEQREKALSAKHVFASFLDRRHTY</sequence>
<dbReference type="EMBL" id="DS926263">
    <property type="protein sequence ID" value="EEC17625.1"/>
    <property type="molecule type" value="Genomic_DNA"/>
</dbReference>
<dbReference type="Proteomes" id="UP000001555">
    <property type="component" value="Unassembled WGS sequence"/>
</dbReference>
<evidence type="ECO:0000313" key="3">
    <source>
        <dbReference type="Proteomes" id="UP000001555"/>
    </source>
</evidence>
<dbReference type="PaxDb" id="6945-B7QFK3"/>
<reference evidence="2" key="2">
    <citation type="submission" date="2020-05" db="UniProtKB">
        <authorList>
            <consortium name="EnsemblMetazoa"/>
        </authorList>
    </citation>
    <scope>IDENTIFICATION</scope>
    <source>
        <strain evidence="2">wikel</strain>
    </source>
</reference>
<protein>
    <submittedName>
        <fullName evidence="1 2">Uncharacterized protein</fullName>
    </submittedName>
</protein>
<evidence type="ECO:0000313" key="2">
    <source>
        <dbReference type="EnsemblMetazoa" id="ISCW012207-PA"/>
    </source>
</evidence>
<dbReference type="AlphaFoldDB" id="B7QFK3"/>
<dbReference type="InParanoid" id="B7QFK3"/>
<dbReference type="EnsemblMetazoa" id="ISCW012207-RA">
    <property type="protein sequence ID" value="ISCW012207-PA"/>
    <property type="gene ID" value="ISCW012207"/>
</dbReference>
<proteinExistence type="predicted"/>
<evidence type="ECO:0000313" key="1">
    <source>
        <dbReference type="EMBL" id="EEC17625.1"/>
    </source>
</evidence>